<dbReference type="Proteomes" id="UP000069162">
    <property type="component" value="Chromosome"/>
</dbReference>
<dbReference type="AlphaFoldDB" id="A0A806X385"/>
<organism evidence="2 3">
    <name type="scientific">[Enterobacter] lignolyticus</name>
    <dbReference type="NCBI Taxonomy" id="1334193"/>
    <lineage>
        <taxon>Bacteria</taxon>
        <taxon>Pseudomonadati</taxon>
        <taxon>Pseudomonadota</taxon>
        <taxon>Gammaproteobacteria</taxon>
        <taxon>Enterobacterales</taxon>
        <taxon>Enterobacteriaceae</taxon>
        <taxon>Pluralibacter</taxon>
    </lineage>
</organism>
<proteinExistence type="predicted"/>
<feature type="signal peptide" evidence="1">
    <location>
        <begin position="1"/>
        <end position="19"/>
    </location>
</feature>
<dbReference type="EMBL" id="CP012871">
    <property type="protein sequence ID" value="ALR75874.1"/>
    <property type="molecule type" value="Genomic_DNA"/>
</dbReference>
<dbReference type="KEGG" id="kle:AO703_06025"/>
<gene>
    <name evidence="2" type="ORF">AO703_06025</name>
</gene>
<dbReference type="SUPFAM" id="SSF56524">
    <property type="entry name" value="Oxidoreductase molybdopterin-binding domain"/>
    <property type="match status" value="1"/>
</dbReference>
<sequence>MRIFLYLVISSLFLSTCYAASTTSAPEDKVVLTISGKIGSNGQGEPQKFSIADLEKLGVATIETTTPWYDGRMRFDGVSFNKLFDKVNAQGQTVKVVALNDYTISVPVDDLKKFNAILAYKRNGNLMPVRDKGPLFIIYPYDSSPELNNQIYYARSAWQVARIIVQ</sequence>
<keyword evidence="1" id="KW-0732">Signal</keyword>
<evidence type="ECO:0000313" key="3">
    <source>
        <dbReference type="Proteomes" id="UP000069162"/>
    </source>
</evidence>
<accession>A0A806X385</accession>
<protein>
    <submittedName>
        <fullName evidence="2">Oxidoreductase</fullName>
    </submittedName>
</protein>
<name>A0A806X385_9ENTR</name>
<feature type="chain" id="PRO_5032530635" evidence="1">
    <location>
        <begin position="20"/>
        <end position="166"/>
    </location>
</feature>
<dbReference type="Gene3D" id="3.90.420.10">
    <property type="entry name" value="Oxidoreductase, molybdopterin-binding domain"/>
    <property type="match status" value="1"/>
</dbReference>
<evidence type="ECO:0000256" key="1">
    <source>
        <dbReference type="SAM" id="SignalP"/>
    </source>
</evidence>
<evidence type="ECO:0000313" key="2">
    <source>
        <dbReference type="EMBL" id="ALR75874.1"/>
    </source>
</evidence>
<dbReference type="OrthoDB" id="9798763at2"/>
<dbReference type="OMA" id="YMRIRDK"/>
<dbReference type="RefSeq" id="WP_013367220.1">
    <property type="nucleotide sequence ID" value="NZ_CP012871.1"/>
</dbReference>
<reference evidence="3" key="1">
    <citation type="submission" date="2015-10" db="EMBL/GenBank/DDBJ databases">
        <title>Complete Genome Sequencing of Klebsiella sp. strain G5.</title>
        <authorList>
            <person name="Chan K.-G."/>
            <person name="Chen J.-W."/>
        </authorList>
    </citation>
    <scope>NUCLEOTIDE SEQUENCE [LARGE SCALE GENOMIC DNA]</scope>
    <source>
        <strain evidence="3">G5</strain>
    </source>
</reference>
<dbReference type="InterPro" id="IPR036374">
    <property type="entry name" value="OxRdtase_Mopterin-bd_sf"/>
</dbReference>